<comment type="caution">
    <text evidence="4">The sequence shown here is derived from an EMBL/GenBank/DDBJ whole genome shotgun (WGS) entry which is preliminary data.</text>
</comment>
<dbReference type="InterPro" id="IPR050624">
    <property type="entry name" value="HTH-type_Tx_Regulator"/>
</dbReference>
<feature type="domain" description="HTH tetR-type" evidence="3">
    <location>
        <begin position="6"/>
        <end position="66"/>
    </location>
</feature>
<evidence type="ECO:0000256" key="2">
    <source>
        <dbReference type="PROSITE-ProRule" id="PRU00335"/>
    </source>
</evidence>
<dbReference type="PRINTS" id="PR00455">
    <property type="entry name" value="HTHTETR"/>
</dbReference>
<keyword evidence="5" id="KW-1185">Reference proteome</keyword>
<dbReference type="OrthoDB" id="153047at2"/>
<evidence type="ECO:0000259" key="3">
    <source>
        <dbReference type="PROSITE" id="PS50977"/>
    </source>
</evidence>
<feature type="DNA-binding region" description="H-T-H motif" evidence="2">
    <location>
        <begin position="29"/>
        <end position="48"/>
    </location>
</feature>
<dbReference type="InterPro" id="IPR009057">
    <property type="entry name" value="Homeodomain-like_sf"/>
</dbReference>
<name>A0A4R3L9Y7_9BACL</name>
<dbReference type="RefSeq" id="WP_131924410.1">
    <property type="nucleotide sequence ID" value="NZ_SMAG01000003.1"/>
</dbReference>
<dbReference type="Gene3D" id="1.10.357.10">
    <property type="entry name" value="Tetracycline Repressor, domain 2"/>
    <property type="match status" value="1"/>
</dbReference>
<proteinExistence type="predicted"/>
<evidence type="ECO:0000313" key="5">
    <source>
        <dbReference type="Proteomes" id="UP000294937"/>
    </source>
</evidence>
<dbReference type="Proteomes" id="UP000294937">
    <property type="component" value="Unassembled WGS sequence"/>
</dbReference>
<dbReference type="PROSITE" id="PS50977">
    <property type="entry name" value="HTH_TETR_2"/>
    <property type="match status" value="1"/>
</dbReference>
<reference evidence="4 5" key="1">
    <citation type="submission" date="2019-03" db="EMBL/GenBank/DDBJ databases">
        <title>Genomic Encyclopedia of Type Strains, Phase IV (KMG-IV): sequencing the most valuable type-strain genomes for metagenomic binning, comparative biology and taxonomic classification.</title>
        <authorList>
            <person name="Goeker M."/>
        </authorList>
    </citation>
    <scope>NUCLEOTIDE SEQUENCE [LARGE SCALE GENOMIC DNA]</scope>
    <source>
        <strain evidence="4 5">DSM 45707</strain>
    </source>
</reference>
<dbReference type="GO" id="GO:0003677">
    <property type="term" value="F:DNA binding"/>
    <property type="evidence" value="ECO:0007669"/>
    <property type="project" value="UniProtKB-UniRule"/>
</dbReference>
<accession>A0A4R3L9Y7</accession>
<protein>
    <submittedName>
        <fullName evidence="4">TetR family transcriptional regulator</fullName>
    </submittedName>
</protein>
<evidence type="ECO:0000313" key="4">
    <source>
        <dbReference type="EMBL" id="TCS95054.1"/>
    </source>
</evidence>
<organism evidence="4 5">
    <name type="scientific">Hazenella coriacea</name>
    <dbReference type="NCBI Taxonomy" id="1179467"/>
    <lineage>
        <taxon>Bacteria</taxon>
        <taxon>Bacillati</taxon>
        <taxon>Bacillota</taxon>
        <taxon>Bacilli</taxon>
        <taxon>Bacillales</taxon>
        <taxon>Thermoactinomycetaceae</taxon>
        <taxon>Hazenella</taxon>
    </lineage>
</organism>
<keyword evidence="1 2" id="KW-0238">DNA-binding</keyword>
<gene>
    <name evidence="4" type="ORF">EDD58_103479</name>
</gene>
<dbReference type="Pfam" id="PF00440">
    <property type="entry name" value="TetR_N"/>
    <property type="match status" value="1"/>
</dbReference>
<dbReference type="InterPro" id="IPR001647">
    <property type="entry name" value="HTH_TetR"/>
</dbReference>
<dbReference type="Gene3D" id="1.10.10.60">
    <property type="entry name" value="Homeodomain-like"/>
    <property type="match status" value="1"/>
</dbReference>
<sequence length="200" mass="23179">MGRKRVIDPTDLLVATEELLLEVGYHAFNFKLLSQKLRVARSTLYEYYPNKEELITSYMLQLMERILNECECLNEIESPMDQLHQILLIFIKYSQVHQVMPMTSFIDGKASPTIKTGLVQLTKDHYRLYNQITQTIEECKQRQLIDASISTSIIAGLIYNSILIPNKEQLPKEEFTKQLFSVIKNGIKAKIVDTHVENIE</sequence>
<dbReference type="AlphaFoldDB" id="A0A4R3L9Y7"/>
<dbReference type="PANTHER" id="PTHR43479">
    <property type="entry name" value="ACREF/ENVCD OPERON REPRESSOR-RELATED"/>
    <property type="match status" value="1"/>
</dbReference>
<dbReference type="PANTHER" id="PTHR43479:SF11">
    <property type="entry name" value="ACREF_ENVCD OPERON REPRESSOR-RELATED"/>
    <property type="match status" value="1"/>
</dbReference>
<dbReference type="EMBL" id="SMAG01000003">
    <property type="protein sequence ID" value="TCS95054.1"/>
    <property type="molecule type" value="Genomic_DNA"/>
</dbReference>
<evidence type="ECO:0000256" key="1">
    <source>
        <dbReference type="ARBA" id="ARBA00023125"/>
    </source>
</evidence>
<dbReference type="SUPFAM" id="SSF46689">
    <property type="entry name" value="Homeodomain-like"/>
    <property type="match status" value="1"/>
</dbReference>